<dbReference type="Gene3D" id="3.90.1150.30">
    <property type="match status" value="1"/>
</dbReference>
<dbReference type="RefSeq" id="WP_344763979.1">
    <property type="nucleotide sequence ID" value="NZ_BAABAK010000001.1"/>
</dbReference>
<dbReference type="SUPFAM" id="SSF142906">
    <property type="entry name" value="YjbR-like"/>
    <property type="match status" value="1"/>
</dbReference>
<protein>
    <recommendedName>
        <fullName evidence="3">YjbR protein</fullName>
    </recommendedName>
</protein>
<name>A0ABP7NKX6_9SPHI</name>
<gene>
    <name evidence="1" type="ORF">GCM10022246_00120</name>
</gene>
<dbReference type="EMBL" id="BAABAK010000001">
    <property type="protein sequence ID" value="GAA3949492.1"/>
    <property type="molecule type" value="Genomic_DNA"/>
</dbReference>
<comment type="caution">
    <text evidence="1">The sequence shown here is derived from an EMBL/GenBank/DDBJ whole genome shotgun (WGS) entry which is preliminary data.</text>
</comment>
<accession>A0ABP7NKX6</accession>
<dbReference type="Proteomes" id="UP001501081">
    <property type="component" value="Unassembled WGS sequence"/>
</dbReference>
<dbReference type="InterPro" id="IPR058532">
    <property type="entry name" value="YjbR/MT2646/Rv2570-like"/>
</dbReference>
<proteinExistence type="predicted"/>
<organism evidence="1 2">
    <name type="scientific">Pedobacter ginsengiterrae</name>
    <dbReference type="NCBI Taxonomy" id="871696"/>
    <lineage>
        <taxon>Bacteria</taxon>
        <taxon>Pseudomonadati</taxon>
        <taxon>Bacteroidota</taxon>
        <taxon>Sphingobacteriia</taxon>
        <taxon>Sphingobacteriales</taxon>
        <taxon>Sphingobacteriaceae</taxon>
        <taxon>Pedobacter</taxon>
    </lineage>
</organism>
<dbReference type="Pfam" id="PF04237">
    <property type="entry name" value="YjbR"/>
    <property type="match status" value="1"/>
</dbReference>
<evidence type="ECO:0000313" key="1">
    <source>
        <dbReference type="EMBL" id="GAA3949492.1"/>
    </source>
</evidence>
<sequence length="114" mass="12844">MNIFSTEAFRELALSFDEVTEAPNLGKNTFKVDDKIFITIDNTNAKAIFKLSVADQNLFSDYDPSAIYPAPAGWGKQGWTIFEINFIEAEKLKEALTKSYCSVAPEKFAKKYSK</sequence>
<dbReference type="InterPro" id="IPR038056">
    <property type="entry name" value="YjbR-like_sf"/>
</dbReference>
<keyword evidence="2" id="KW-1185">Reference proteome</keyword>
<evidence type="ECO:0008006" key="3">
    <source>
        <dbReference type="Google" id="ProtNLM"/>
    </source>
</evidence>
<reference evidence="2" key="1">
    <citation type="journal article" date="2019" name="Int. J. Syst. Evol. Microbiol.">
        <title>The Global Catalogue of Microorganisms (GCM) 10K type strain sequencing project: providing services to taxonomists for standard genome sequencing and annotation.</title>
        <authorList>
            <consortium name="The Broad Institute Genomics Platform"/>
            <consortium name="The Broad Institute Genome Sequencing Center for Infectious Disease"/>
            <person name="Wu L."/>
            <person name="Ma J."/>
        </authorList>
    </citation>
    <scope>NUCLEOTIDE SEQUENCE [LARGE SCALE GENOMIC DNA]</scope>
    <source>
        <strain evidence="2">JCM 17338</strain>
    </source>
</reference>
<evidence type="ECO:0000313" key="2">
    <source>
        <dbReference type="Proteomes" id="UP001501081"/>
    </source>
</evidence>